<dbReference type="Proteomes" id="UP000682894">
    <property type="component" value="Segment"/>
</dbReference>
<dbReference type="GeneID" id="80399387"/>
<dbReference type="KEGG" id="vg:80399387"/>
<feature type="binding site" evidence="9">
    <location>
        <position position="294"/>
    </location>
    <ligand>
        <name>Mg(2+)</name>
        <dbReference type="ChEBI" id="CHEBI:18420"/>
        <label>2</label>
    </ligand>
</feature>
<name>A0A8S5KX74_9VIRU</name>
<evidence type="ECO:0000256" key="9">
    <source>
        <dbReference type="PIRSR" id="PIRSR605093-1"/>
    </source>
</evidence>
<dbReference type="Pfam" id="PF03431">
    <property type="entry name" value="RNA_replicase_B"/>
    <property type="match status" value="1"/>
</dbReference>
<reference evidence="11" key="1">
    <citation type="submission" date="2020-09" db="EMBL/GenBank/DDBJ databases">
        <title>Leviviricetes taxonomy.</title>
        <authorList>
            <person name="Stockdale S.R."/>
            <person name="Callanan J."/>
            <person name="Adriaenssens E.M."/>
            <person name="Kuhn J.H."/>
            <person name="Rumnieks J."/>
            <person name="Shkoporov A."/>
            <person name="Draper L.A."/>
            <person name="Ross P."/>
            <person name="Hill C."/>
        </authorList>
    </citation>
    <scope>NUCLEOTIDE SEQUENCE</scope>
</reference>
<feature type="domain" description="RdRp catalytic" evidence="10">
    <location>
        <begin position="279"/>
        <end position="419"/>
    </location>
</feature>
<evidence type="ECO:0000256" key="3">
    <source>
        <dbReference type="ARBA" id="ARBA00022679"/>
    </source>
</evidence>
<accession>A0A8S5KX74</accession>
<keyword evidence="3" id="KW-0808">Transferase</keyword>
<dbReference type="EC" id="2.7.7.48" evidence="1"/>
<evidence type="ECO:0000256" key="2">
    <source>
        <dbReference type="ARBA" id="ARBA00022484"/>
    </source>
</evidence>
<keyword evidence="12" id="KW-1185">Reference proteome</keyword>
<comment type="catalytic activity">
    <reaction evidence="8">
        <text>RNA(n) + a ribonucleoside 5'-triphosphate = RNA(n+1) + diphosphate</text>
        <dbReference type="Rhea" id="RHEA:21248"/>
        <dbReference type="Rhea" id="RHEA-COMP:14527"/>
        <dbReference type="Rhea" id="RHEA-COMP:17342"/>
        <dbReference type="ChEBI" id="CHEBI:33019"/>
        <dbReference type="ChEBI" id="CHEBI:61557"/>
        <dbReference type="ChEBI" id="CHEBI:140395"/>
        <dbReference type="EC" id="2.7.7.48"/>
    </reaction>
</comment>
<evidence type="ECO:0000256" key="7">
    <source>
        <dbReference type="ARBA" id="ARBA00030248"/>
    </source>
</evidence>
<proteinExistence type="predicted"/>
<keyword evidence="9" id="KW-0460">Magnesium</keyword>
<evidence type="ECO:0000259" key="10">
    <source>
        <dbReference type="PROSITE" id="PS50522"/>
    </source>
</evidence>
<feature type="binding site" evidence="9">
    <location>
        <position position="388"/>
    </location>
    <ligand>
        <name>Mg(2+)</name>
        <dbReference type="ChEBI" id="CHEBI:18420"/>
        <label>2</label>
    </ligand>
</feature>
<evidence type="ECO:0000256" key="6">
    <source>
        <dbReference type="ARBA" id="ARBA00022953"/>
    </source>
</evidence>
<keyword evidence="9" id="KW-0479">Metal-binding</keyword>
<evidence type="ECO:0000313" key="11">
    <source>
        <dbReference type="EMBL" id="DAD49862.1"/>
    </source>
</evidence>
<feature type="binding site" evidence="9">
    <location>
        <position position="387"/>
    </location>
    <ligand>
        <name>Mg(2+)</name>
        <dbReference type="ChEBI" id="CHEBI:18420"/>
        <label>2</label>
    </ligand>
</feature>
<dbReference type="InterPro" id="IPR005093">
    <property type="entry name" value="RNArep_beta"/>
</dbReference>
<dbReference type="GO" id="GO:0039694">
    <property type="term" value="P:viral RNA genome replication"/>
    <property type="evidence" value="ECO:0007669"/>
    <property type="project" value="InterPro"/>
</dbReference>
<keyword evidence="4" id="KW-0548">Nucleotidyltransferase</keyword>
<protein>
    <recommendedName>
        <fullName evidence="1">RNA-directed RNA polymerase</fullName>
        <ecNumber evidence="1">2.7.7.48</ecNumber>
    </recommendedName>
    <alternativeName>
        <fullName evidence="7">RNA replicase beta chain</fullName>
    </alternativeName>
</protein>
<dbReference type="GO" id="GO:0000166">
    <property type="term" value="F:nucleotide binding"/>
    <property type="evidence" value="ECO:0007669"/>
    <property type="project" value="UniProtKB-KW"/>
</dbReference>
<feature type="non-terminal residue" evidence="11">
    <location>
        <position position="587"/>
    </location>
</feature>
<sequence length="587" mass="67189">MVQKSFYALYDNQSNEIDCICKLWKVIYNEITGQLSRNYPEVAEVRDPYRYPTFFDFLEKLSSLRDKLTHGEILPLTTQFTEQDTVHPRHPRDIWDFGRLNVLFTFLKKAPLSSDYLELEALQKHVRDELLRSDCFEKLLDVKWIIKEWCDQIPWDFFPCGFGPGVTSQTKRDKASKYANFNGVIPFSALGDNTFIDVAKCGFWRVGKVAGIGKYVPLFRASRPIAVPKTAKGPRIIGPEPVTLGWAQHGVMEVCYRFLSRHSYLRHRCNLYDQTRNQQMTQFGSRTGMFTTVDLHAASDSNRNSLTEWLFEGTKLGELLKAVRTEYMIVPGTDDLLIPHSKYCGMGSAVCFPVESLIFAAVAEAVSRRAGTPKTIFGFPSWSVYGDDIIIYHENFELLRIYLEALGFEINTTKTFSGLFLESCGKECYCGCDVSPVYFRVRGLANKLVTFENYGSYVALVNNLYHKGLPETRKYVLKLLYSKKVRISSKHTKPIVPMYTSDPDNTSAIYSLTRSNKRRVKIVDGRPTWIYEEYGTHVVPEKVSDECKAPTMQPVFDWLVARAWSNSKISGEQPQSFVPPRGHDLRS</sequence>
<dbReference type="PROSITE" id="PS50522">
    <property type="entry name" value="RDRP_PHAGE"/>
    <property type="match status" value="1"/>
</dbReference>
<dbReference type="GO" id="GO:0003968">
    <property type="term" value="F:RNA-directed RNA polymerase activity"/>
    <property type="evidence" value="ECO:0007669"/>
    <property type="project" value="UniProtKB-KW"/>
</dbReference>
<evidence type="ECO:0000256" key="4">
    <source>
        <dbReference type="ARBA" id="ARBA00022695"/>
    </source>
</evidence>
<keyword evidence="6" id="KW-0693">Viral RNA replication</keyword>
<dbReference type="EMBL" id="BK013362">
    <property type="protein sequence ID" value="DAD49862.1"/>
    <property type="molecule type" value="Genomic_RNA"/>
</dbReference>
<keyword evidence="2 11" id="KW-0696">RNA-directed RNA polymerase</keyword>
<keyword evidence="5" id="KW-0547">Nucleotide-binding</keyword>
<evidence type="ECO:0000313" key="12">
    <source>
        <dbReference type="Proteomes" id="UP000682894"/>
    </source>
</evidence>
<organism evidence="11 12">
    <name type="scientific">ssRNA phage AVE018</name>
    <dbReference type="NCBI Taxonomy" id="2785990"/>
    <lineage>
        <taxon>Viruses</taxon>
        <taxon>Riboviria</taxon>
        <taxon>Orthornavirae</taxon>
        <taxon>Lenarviricota</taxon>
        <taxon>Leviviricetes</taxon>
        <taxon>Timlovirales</taxon>
        <taxon>Blumeviridae</taxon>
        <taxon>Gifriavirus</taxon>
        <taxon>Gifriavirus ruminicola</taxon>
    </lineage>
</organism>
<evidence type="ECO:0000256" key="8">
    <source>
        <dbReference type="ARBA" id="ARBA00048744"/>
    </source>
</evidence>
<evidence type="ECO:0000256" key="1">
    <source>
        <dbReference type="ARBA" id="ARBA00012494"/>
    </source>
</evidence>
<gene>
    <name evidence="11" type="primary">AVE018_3</name>
</gene>
<dbReference type="InterPro" id="IPR007096">
    <property type="entry name" value="RNA-dir_Rpol_cat_phage"/>
</dbReference>
<dbReference type="RefSeq" id="YP_010770158.1">
    <property type="nucleotide sequence ID" value="NC_074181.1"/>
</dbReference>
<dbReference type="GO" id="GO:0046872">
    <property type="term" value="F:metal ion binding"/>
    <property type="evidence" value="ECO:0007669"/>
    <property type="project" value="UniProtKB-KW"/>
</dbReference>
<comment type="cofactor">
    <cofactor evidence="9">
        <name>Mg(2+)</name>
        <dbReference type="ChEBI" id="CHEBI:18420"/>
    </cofactor>
    <text evidence="9">Binds 2 Mg(2+) per subunit.</text>
</comment>
<evidence type="ECO:0000256" key="5">
    <source>
        <dbReference type="ARBA" id="ARBA00022741"/>
    </source>
</evidence>